<dbReference type="GO" id="GO:0004175">
    <property type="term" value="F:endopeptidase activity"/>
    <property type="evidence" value="ECO:0007669"/>
    <property type="project" value="UniProtKB-ARBA"/>
</dbReference>
<accession>A0A895XWG8</accession>
<feature type="transmembrane region" description="Helical" evidence="1">
    <location>
        <begin position="6"/>
        <end position="27"/>
    </location>
</feature>
<keyword evidence="4" id="KW-1185">Reference proteome</keyword>
<reference evidence="3" key="1">
    <citation type="submission" date="2021-02" db="EMBL/GenBank/DDBJ databases">
        <title>Natronoglycomyces albus gen. nov., sp. nov, a haloalkaliphilic actinobacterium from a soda solonchak soil.</title>
        <authorList>
            <person name="Sorokin D.Y."/>
            <person name="Khijniak T.V."/>
            <person name="Zakharycheva A.P."/>
            <person name="Boueva O.V."/>
            <person name="Ariskina E.V."/>
            <person name="Hahnke R.L."/>
            <person name="Bunk B."/>
            <person name="Sproer C."/>
            <person name="Schumann P."/>
            <person name="Evtushenko L.I."/>
            <person name="Kublanov I.V."/>
        </authorList>
    </citation>
    <scope>NUCLEOTIDE SEQUENCE</scope>
    <source>
        <strain evidence="3">DSM 106290</strain>
    </source>
</reference>
<dbReference type="InterPro" id="IPR003675">
    <property type="entry name" value="Rce1/LyrA-like_dom"/>
</dbReference>
<keyword evidence="3" id="KW-0378">Hydrolase</keyword>
<feature type="domain" description="CAAX prenyl protease 2/Lysostaphin resistance protein A-like" evidence="2">
    <location>
        <begin position="146"/>
        <end position="232"/>
    </location>
</feature>
<gene>
    <name evidence="3" type="ORF">JQS30_08265</name>
</gene>
<feature type="transmembrane region" description="Helical" evidence="1">
    <location>
        <begin position="156"/>
        <end position="183"/>
    </location>
</feature>
<organism evidence="3 4">
    <name type="scientific">Natronoglycomyces albus</name>
    <dbReference type="NCBI Taxonomy" id="2811108"/>
    <lineage>
        <taxon>Bacteria</taxon>
        <taxon>Bacillati</taxon>
        <taxon>Actinomycetota</taxon>
        <taxon>Actinomycetes</taxon>
        <taxon>Glycomycetales</taxon>
        <taxon>Glycomycetaceae</taxon>
        <taxon>Natronoglycomyces</taxon>
    </lineage>
</organism>
<keyword evidence="1" id="KW-1133">Transmembrane helix</keyword>
<dbReference type="KEGG" id="nav:JQS30_08265"/>
<feature type="transmembrane region" description="Helical" evidence="1">
    <location>
        <begin position="48"/>
        <end position="72"/>
    </location>
</feature>
<evidence type="ECO:0000313" key="3">
    <source>
        <dbReference type="EMBL" id="QSB06866.1"/>
    </source>
</evidence>
<evidence type="ECO:0000259" key="2">
    <source>
        <dbReference type="Pfam" id="PF02517"/>
    </source>
</evidence>
<evidence type="ECO:0000256" key="1">
    <source>
        <dbReference type="SAM" id="Phobius"/>
    </source>
</evidence>
<dbReference type="AlphaFoldDB" id="A0A895XWG8"/>
<keyword evidence="3" id="KW-0645">Protease</keyword>
<keyword evidence="3" id="KW-0482">Metalloprotease</keyword>
<dbReference type="Pfam" id="PF02517">
    <property type="entry name" value="Rce1-like"/>
    <property type="match status" value="1"/>
</dbReference>
<feature type="transmembrane region" description="Helical" evidence="1">
    <location>
        <begin position="203"/>
        <end position="236"/>
    </location>
</feature>
<dbReference type="RefSeq" id="WP_213172873.1">
    <property type="nucleotide sequence ID" value="NZ_CP070496.1"/>
</dbReference>
<protein>
    <submittedName>
        <fullName evidence="3">CPBP family intramembrane metalloprotease</fullName>
    </submittedName>
</protein>
<dbReference type="GO" id="GO:0080120">
    <property type="term" value="P:CAAX-box protein maturation"/>
    <property type="evidence" value="ECO:0007669"/>
    <property type="project" value="UniProtKB-ARBA"/>
</dbReference>
<feature type="transmembrane region" description="Helical" evidence="1">
    <location>
        <begin position="92"/>
        <end position="116"/>
    </location>
</feature>
<proteinExistence type="predicted"/>
<dbReference type="GO" id="GO:0008237">
    <property type="term" value="F:metallopeptidase activity"/>
    <property type="evidence" value="ECO:0007669"/>
    <property type="project" value="UniProtKB-KW"/>
</dbReference>
<keyword evidence="1" id="KW-0812">Transmembrane</keyword>
<evidence type="ECO:0000313" key="4">
    <source>
        <dbReference type="Proteomes" id="UP000662939"/>
    </source>
</evidence>
<dbReference type="EMBL" id="CP070496">
    <property type="protein sequence ID" value="QSB06866.1"/>
    <property type="molecule type" value="Genomic_DNA"/>
</dbReference>
<dbReference type="Proteomes" id="UP000662939">
    <property type="component" value="Chromosome"/>
</dbReference>
<keyword evidence="1" id="KW-0472">Membrane</keyword>
<sequence length="254" mass="27215">MNAEVWTHLVIVTAAATAWLAVYRLPFHSHRTRKRVKLAVSTHTGLEARYVFPILGTLIYLAAGIAAIAVVVATSGPGWLDMLAWNMTLHSVALTGFAMVGAACLTGFLMSMVYAIRPQVDIPGAVNNVVWIREVMALPVQWRWAVPMSSAAVEELFFRGVVLVGLLAADAPIWFAVLASGLIFTAGQVILTENPLQALVLTLASVVLSVVGGLLVIITGSVLPAILVHAAFAGFYTNNSPQQARQSQYSPVQR</sequence>
<name>A0A895XWG8_9ACTN</name>